<dbReference type="Pfam" id="PF02519">
    <property type="entry name" value="Auxin_inducible"/>
    <property type="match status" value="1"/>
</dbReference>
<evidence type="ECO:0000313" key="3">
    <source>
        <dbReference type="Proteomes" id="UP001163823"/>
    </source>
</evidence>
<sequence>MINPKRLIEIARKWQENVAYKRRRISFPRARSDVNLHYPVANKGHFVVQSSDHKRFVVPLKYLSKNLFKELLRMSEEEFGLPSKGPITLPCDNIFLEYIISLLQGSVSEDLEEALLTSMTTCHNLASSSLGFGQSHQQTIIYGF</sequence>
<comment type="caution">
    <text evidence="2">The sequence shown here is derived from an EMBL/GenBank/DDBJ whole genome shotgun (WGS) entry which is preliminary data.</text>
</comment>
<evidence type="ECO:0000256" key="1">
    <source>
        <dbReference type="ARBA" id="ARBA00006974"/>
    </source>
</evidence>
<dbReference type="AlphaFoldDB" id="A0AAD7M1N1"/>
<gene>
    <name evidence="2" type="ORF">O6P43_011410</name>
</gene>
<dbReference type="PANTHER" id="PTHR31175">
    <property type="entry name" value="AUXIN-RESPONSIVE FAMILY PROTEIN"/>
    <property type="match status" value="1"/>
</dbReference>
<dbReference type="InterPro" id="IPR003676">
    <property type="entry name" value="SAUR_fam"/>
</dbReference>
<reference evidence="2" key="1">
    <citation type="journal article" date="2023" name="Science">
        <title>Elucidation of the pathway for biosynthesis of saponin adjuvants from the soapbark tree.</title>
        <authorList>
            <person name="Reed J."/>
            <person name="Orme A."/>
            <person name="El-Demerdash A."/>
            <person name="Owen C."/>
            <person name="Martin L.B.B."/>
            <person name="Misra R.C."/>
            <person name="Kikuchi S."/>
            <person name="Rejzek M."/>
            <person name="Martin A.C."/>
            <person name="Harkess A."/>
            <person name="Leebens-Mack J."/>
            <person name="Louveau T."/>
            <person name="Stephenson M.J."/>
            <person name="Osbourn A."/>
        </authorList>
    </citation>
    <scope>NUCLEOTIDE SEQUENCE</scope>
    <source>
        <strain evidence="2">S10</strain>
    </source>
</reference>
<dbReference type="EMBL" id="JARAOO010000005">
    <property type="protein sequence ID" value="KAJ7967105.1"/>
    <property type="molecule type" value="Genomic_DNA"/>
</dbReference>
<name>A0AAD7M1N1_QUISA</name>
<dbReference type="KEGG" id="qsa:O6P43_011410"/>
<dbReference type="GO" id="GO:0009733">
    <property type="term" value="P:response to auxin"/>
    <property type="evidence" value="ECO:0007669"/>
    <property type="project" value="InterPro"/>
</dbReference>
<keyword evidence="3" id="KW-1185">Reference proteome</keyword>
<protein>
    <submittedName>
        <fullName evidence="2">Auxin-responsive protein</fullName>
    </submittedName>
</protein>
<organism evidence="2 3">
    <name type="scientific">Quillaja saponaria</name>
    <name type="common">Soap bark tree</name>
    <dbReference type="NCBI Taxonomy" id="32244"/>
    <lineage>
        <taxon>Eukaryota</taxon>
        <taxon>Viridiplantae</taxon>
        <taxon>Streptophyta</taxon>
        <taxon>Embryophyta</taxon>
        <taxon>Tracheophyta</taxon>
        <taxon>Spermatophyta</taxon>
        <taxon>Magnoliopsida</taxon>
        <taxon>eudicotyledons</taxon>
        <taxon>Gunneridae</taxon>
        <taxon>Pentapetalae</taxon>
        <taxon>rosids</taxon>
        <taxon>fabids</taxon>
        <taxon>Fabales</taxon>
        <taxon>Quillajaceae</taxon>
        <taxon>Quillaja</taxon>
    </lineage>
</organism>
<proteinExistence type="inferred from homology"/>
<dbReference type="PANTHER" id="PTHR31175:SF104">
    <property type="entry name" value="SAUR-LIKE AUXIN-RESPONSIVE FAMILY PROTEIN"/>
    <property type="match status" value="1"/>
</dbReference>
<dbReference type="Proteomes" id="UP001163823">
    <property type="component" value="Chromosome 5"/>
</dbReference>
<accession>A0AAD7M1N1</accession>
<evidence type="ECO:0000313" key="2">
    <source>
        <dbReference type="EMBL" id="KAJ7967105.1"/>
    </source>
</evidence>
<comment type="similarity">
    <text evidence="1">Belongs to the ARG7 family.</text>
</comment>